<dbReference type="Pfam" id="PF05935">
    <property type="entry name" value="Arylsulfotrans"/>
    <property type="match status" value="1"/>
</dbReference>
<evidence type="ECO:0000313" key="2">
    <source>
        <dbReference type="EMBL" id="HJC41300.1"/>
    </source>
</evidence>
<dbReference type="Gene3D" id="2.60.40.3100">
    <property type="entry name" value="Arylsulphate sulphotransferase monomer, N-terminal domain"/>
    <property type="match status" value="1"/>
</dbReference>
<feature type="domain" description="Arylsulfotransferase N-terminal" evidence="1">
    <location>
        <begin position="118"/>
        <end position="207"/>
    </location>
</feature>
<reference evidence="2" key="1">
    <citation type="journal article" date="2021" name="PeerJ">
        <title>Extensive microbial diversity within the chicken gut microbiome revealed by metagenomics and culture.</title>
        <authorList>
            <person name="Gilroy R."/>
            <person name="Ravi A."/>
            <person name="Getino M."/>
            <person name="Pursley I."/>
            <person name="Horton D.L."/>
            <person name="Alikhan N.F."/>
            <person name="Baker D."/>
            <person name="Gharbi K."/>
            <person name="Hall N."/>
            <person name="Watson M."/>
            <person name="Adriaenssens E.M."/>
            <person name="Foster-Nyarko E."/>
            <person name="Jarju S."/>
            <person name="Secka A."/>
            <person name="Antonio M."/>
            <person name="Oren A."/>
            <person name="Chaudhuri R.R."/>
            <person name="La Ragione R."/>
            <person name="Hildebrand F."/>
            <person name="Pallen M.J."/>
        </authorList>
    </citation>
    <scope>NUCLEOTIDE SEQUENCE</scope>
    <source>
        <strain evidence="2">CHK186-1790</strain>
    </source>
</reference>
<reference evidence="2" key="2">
    <citation type="submission" date="2021-04" db="EMBL/GenBank/DDBJ databases">
        <authorList>
            <person name="Gilroy R."/>
        </authorList>
    </citation>
    <scope>NUCLEOTIDE SEQUENCE</scope>
    <source>
        <strain evidence="2">CHK186-1790</strain>
    </source>
</reference>
<name>A0A9D2P1R7_9FIRM</name>
<dbReference type="InterPro" id="IPR053143">
    <property type="entry name" value="Arylsulfate_ST"/>
</dbReference>
<proteinExistence type="predicted"/>
<sequence length="585" mass="65280">MHTKRRRLLLILAALVLVVLAVLVGVFAGAKYFVGQESAVRTAWRVDVGELLGEDQELGLELRHADVESDLTVLQLVPFEVDQEGFTYYDTAVQDRLAQALEKAKAGGQAWEAGAPLAVLNPYGTGNNGLYLYFETDLETQVTYTVHVEGLPDFTATAADQSGQAYSRTHEFQLIGLVPGETNQVTMVISGSWGNVRQQVSFSITMPETRSGYPTRLDYTDGESGAALSQGLFTMMRTNGYLGYGFFFDNEGVLRYEMVLEGYGLDRILWVDGDMVTCISSTRLARLDGLGRVKRVYDLTGYELHHDIIGGLAGKVIALVDKLDSETIEDVVVEVDLETGAVTELVDFSVLMEAYFRNETHPVPLTGDFFWQAGEWDWLHLNTVEYLEEGDSLIVSSRETSTVVKVENVHSQPELVWLLGDPAFWEGTAYEDLSLTPVGDFVFQYGQHSVEYAGAGEEEGVYYLRLYNNNYWSNSTRDYVPELDESVSESLYGDSGDHSWVYVYRVDENQGTFSLEQSFPVPYSSIVSNAAPAGEDGNWVVNSGISHVYGEYDETGTLIREFSYECTMQGYRTFKHSFAGFWFQA</sequence>
<dbReference type="InterPro" id="IPR038477">
    <property type="entry name" value="ASST_N_sf"/>
</dbReference>
<evidence type="ECO:0000259" key="1">
    <source>
        <dbReference type="Pfam" id="PF17425"/>
    </source>
</evidence>
<dbReference type="Proteomes" id="UP000823882">
    <property type="component" value="Unassembled WGS sequence"/>
</dbReference>
<dbReference type="PANTHER" id="PTHR35340">
    <property type="entry name" value="PQQ ENZYME REPEAT PROTEIN-RELATED"/>
    <property type="match status" value="1"/>
</dbReference>
<accession>A0A9D2P1R7</accession>
<gene>
    <name evidence="2" type="ORF">H9701_07080</name>
</gene>
<dbReference type="EMBL" id="DWWJ01000123">
    <property type="protein sequence ID" value="HJC41300.1"/>
    <property type="molecule type" value="Genomic_DNA"/>
</dbReference>
<dbReference type="AlphaFoldDB" id="A0A9D2P1R7"/>
<protein>
    <submittedName>
        <fullName evidence="2">Aryl-sulfate sulfotransferase</fullName>
    </submittedName>
</protein>
<evidence type="ECO:0000313" key="3">
    <source>
        <dbReference type="Proteomes" id="UP000823882"/>
    </source>
</evidence>
<dbReference type="GO" id="GO:0004062">
    <property type="term" value="F:aryl sulfotransferase activity"/>
    <property type="evidence" value="ECO:0007669"/>
    <property type="project" value="InterPro"/>
</dbReference>
<dbReference type="InterPro" id="IPR035391">
    <property type="entry name" value="Arylsulfotran_N"/>
</dbReference>
<dbReference type="Pfam" id="PF17425">
    <property type="entry name" value="Arylsulfotran_N"/>
    <property type="match status" value="1"/>
</dbReference>
<dbReference type="InterPro" id="IPR010262">
    <property type="entry name" value="Arylsulfotransferase_bact"/>
</dbReference>
<organism evidence="2 3">
    <name type="scientific">Candidatus Intestinimonas pullistercoris</name>
    <dbReference type="NCBI Taxonomy" id="2838623"/>
    <lineage>
        <taxon>Bacteria</taxon>
        <taxon>Bacillati</taxon>
        <taxon>Bacillota</taxon>
        <taxon>Clostridia</taxon>
        <taxon>Eubacteriales</taxon>
        <taxon>Intestinimonas</taxon>
    </lineage>
</organism>
<dbReference type="PANTHER" id="PTHR35340:SF5">
    <property type="entry name" value="ASST-DOMAIN-CONTAINING PROTEIN"/>
    <property type="match status" value="1"/>
</dbReference>
<comment type="caution">
    <text evidence="2">The sequence shown here is derived from an EMBL/GenBank/DDBJ whole genome shotgun (WGS) entry which is preliminary data.</text>
</comment>